<keyword evidence="2" id="KW-1185">Reference proteome</keyword>
<protein>
    <recommendedName>
        <fullName evidence="3">DUF885 domain-containing protein</fullName>
    </recommendedName>
</protein>
<gene>
    <name evidence="1" type="ORF">JMA39_15935</name>
</gene>
<dbReference type="RefSeq" id="WP_202722843.1">
    <property type="nucleotide sequence ID" value="NZ_BPEX01000011.1"/>
</dbReference>
<dbReference type="Proteomes" id="UP000604898">
    <property type="component" value="Unassembled WGS sequence"/>
</dbReference>
<proteinExistence type="predicted"/>
<evidence type="ECO:0000313" key="1">
    <source>
        <dbReference type="EMBL" id="MBL4914593.1"/>
    </source>
</evidence>
<dbReference type="EMBL" id="JAESVD010000009">
    <property type="protein sequence ID" value="MBL4914593.1"/>
    <property type="molecule type" value="Genomic_DNA"/>
</dbReference>
<organism evidence="1 2">
    <name type="scientific">Shewanella schlegeliana</name>
    <dbReference type="NCBI Taxonomy" id="190308"/>
    <lineage>
        <taxon>Bacteria</taxon>
        <taxon>Pseudomonadati</taxon>
        <taxon>Pseudomonadota</taxon>
        <taxon>Gammaproteobacteria</taxon>
        <taxon>Alteromonadales</taxon>
        <taxon>Shewanellaceae</taxon>
        <taxon>Shewanella</taxon>
    </lineage>
</organism>
<evidence type="ECO:0000313" key="2">
    <source>
        <dbReference type="Proteomes" id="UP000604898"/>
    </source>
</evidence>
<sequence length="425" mass="49296">MSHFDPEQVEQACANPLSYEAQQQALNQFAERYIKLVLAVGQHDCYYVDAYYGPEEWQKQTYWQPLAELQHQHQQGCEILKLMADELSALDLVERHHFLQTQWLSISAYLDFLQDKKCSFNEEAVALYDCQLAEYSLLEHRQVLTEIDALLPGEGSLTDRYNQFKAQFIVPKDKAAEVFSASVEMARTRTKQHMELPENESFEIEYVNDKVWTAYNWYKGDFHSLIQLNQDQPLGIERYLELASHEGYPGHHVFNLLQEQRLVKAKQWLEYSIYPLYSPISYLSEGSANYALSLILSDEEVIAFERDVLMPLAGLQGDLPLFHRVLKLVKKLGYYENYVSQCLTDNKVDAATAEEMLIDGALYPESRAKQRVQFYERNRSYVINYSVGEDAVAAWVESQAQTQAQKWTRFESLLSRPLNASDMLI</sequence>
<evidence type="ECO:0008006" key="3">
    <source>
        <dbReference type="Google" id="ProtNLM"/>
    </source>
</evidence>
<reference evidence="1 2" key="1">
    <citation type="submission" date="2021-01" db="EMBL/GenBank/DDBJ databases">
        <title>Genome sequence of Shewanella schlegeliana JCM 11561.</title>
        <authorList>
            <person name="Zhang H."/>
            <person name="Li C."/>
        </authorList>
    </citation>
    <scope>NUCLEOTIDE SEQUENCE [LARGE SCALE GENOMIC DNA]</scope>
    <source>
        <strain evidence="1 2">JCM 11561</strain>
    </source>
</reference>
<accession>A0ABS1T1C1</accession>
<comment type="caution">
    <text evidence="1">The sequence shown here is derived from an EMBL/GenBank/DDBJ whole genome shotgun (WGS) entry which is preliminary data.</text>
</comment>
<name>A0ABS1T1C1_9GAMM</name>